<protein>
    <submittedName>
        <fullName evidence="2">Uncharacterized protein</fullName>
    </submittedName>
</protein>
<dbReference type="AlphaFoldDB" id="A0A7H0VEB3"/>
<keyword evidence="3" id="KW-1185">Reference proteome</keyword>
<proteinExistence type="predicted"/>
<dbReference type="Proteomes" id="UP000516305">
    <property type="component" value="Chromosome"/>
</dbReference>
<keyword evidence="1" id="KW-0472">Membrane</keyword>
<keyword evidence="1" id="KW-1133">Transmembrane helix</keyword>
<sequence length="463" mass="52405">MAKYIRIKKSKNLRFRLISILYLLFISLSIIQIPIGWLRVNPNLRTTLLSFDSESKEGDNIEGLKKRIKTMESDFMAFAGSDPLTGDLLNPENYAQTDQFFLEGKKGEELFLALQALDDSVNQLPENNSTRIAYLKLFQSDLEHGLEAKSHQSWTSWKFSHVPATVVQLQMADLLLKLNLLQGDLKVEPAGNGDSPELVLAYNIDELHIGDTAYFVYQGEVRPKLELTVGKGKAQNYDWEKDSLVFVALDTGSYKLEFQLGREQRSFQFEVLPGNFNSKSYNAPEAYYSGLPFYLPLENWQSQLDYSCTCMPGRTIQAQGNKLRVQPSRSGWCYIKGMDPKLQALAFEDSVYIHPLPAPLVYASGISQNQISRTRLIQKPEIDLKVLFPGQDEAPQLDIKEVRAKLYGSFGEKTVSSPNKLILEATDVKGLSYIEIEEVLIQSPDGEMKISDRLIINVLTHEK</sequence>
<evidence type="ECO:0000256" key="1">
    <source>
        <dbReference type="SAM" id="Phobius"/>
    </source>
</evidence>
<feature type="transmembrane region" description="Helical" evidence="1">
    <location>
        <begin position="20"/>
        <end position="40"/>
    </location>
</feature>
<evidence type="ECO:0000313" key="2">
    <source>
        <dbReference type="EMBL" id="QNR24061.1"/>
    </source>
</evidence>
<reference evidence="2 3" key="1">
    <citation type="submission" date="2020-08" db="EMBL/GenBank/DDBJ databases">
        <title>Croceimicrobium hydrocarbonivorans gen. nov., sp. nov., a novel marine bacterium isolated from a bacterial consortium that degrades polyethylene terephthalate.</title>
        <authorList>
            <person name="Liu R."/>
        </authorList>
    </citation>
    <scope>NUCLEOTIDE SEQUENCE [LARGE SCALE GENOMIC DNA]</scope>
    <source>
        <strain evidence="2 3">A20-9</strain>
    </source>
</reference>
<name>A0A7H0VEB3_9FLAO</name>
<gene>
    <name evidence="2" type="ORF">H4K34_17070</name>
</gene>
<dbReference type="RefSeq" id="WP_210758594.1">
    <property type="nucleotide sequence ID" value="NZ_CP060139.1"/>
</dbReference>
<keyword evidence="1" id="KW-0812">Transmembrane</keyword>
<dbReference type="EMBL" id="CP060139">
    <property type="protein sequence ID" value="QNR24061.1"/>
    <property type="molecule type" value="Genomic_DNA"/>
</dbReference>
<organism evidence="2 3">
    <name type="scientific">Croceimicrobium hydrocarbonivorans</name>
    <dbReference type="NCBI Taxonomy" id="2761580"/>
    <lineage>
        <taxon>Bacteria</taxon>
        <taxon>Pseudomonadati</taxon>
        <taxon>Bacteroidota</taxon>
        <taxon>Flavobacteriia</taxon>
        <taxon>Flavobacteriales</taxon>
        <taxon>Owenweeksiaceae</taxon>
        <taxon>Croceimicrobium</taxon>
    </lineage>
</organism>
<evidence type="ECO:0000313" key="3">
    <source>
        <dbReference type="Proteomes" id="UP000516305"/>
    </source>
</evidence>
<accession>A0A7H0VEB3</accession>
<dbReference type="KEGG" id="chyd:H4K34_17070"/>